<feature type="compositionally biased region" description="Basic and acidic residues" evidence="1">
    <location>
        <begin position="193"/>
        <end position="209"/>
    </location>
</feature>
<proteinExistence type="predicted"/>
<feature type="compositionally biased region" description="Basic and acidic residues" evidence="1">
    <location>
        <begin position="173"/>
        <end position="183"/>
    </location>
</feature>
<dbReference type="SUPFAM" id="SSF55277">
    <property type="entry name" value="GYF domain"/>
    <property type="match status" value="1"/>
</dbReference>
<organism evidence="3 4">
    <name type="scientific">Coccomyxa subellipsoidea</name>
    <dbReference type="NCBI Taxonomy" id="248742"/>
    <lineage>
        <taxon>Eukaryota</taxon>
        <taxon>Viridiplantae</taxon>
        <taxon>Chlorophyta</taxon>
        <taxon>core chlorophytes</taxon>
        <taxon>Trebouxiophyceae</taxon>
        <taxon>Trebouxiophyceae incertae sedis</taxon>
        <taxon>Coccomyxaceae</taxon>
        <taxon>Coccomyxa</taxon>
    </lineage>
</organism>
<evidence type="ECO:0000313" key="4">
    <source>
        <dbReference type="Proteomes" id="UP001491310"/>
    </source>
</evidence>
<feature type="region of interest" description="Disordered" evidence="1">
    <location>
        <begin position="131"/>
        <end position="209"/>
    </location>
</feature>
<feature type="compositionally biased region" description="Basic and acidic residues" evidence="1">
    <location>
        <begin position="93"/>
        <end position="106"/>
    </location>
</feature>
<feature type="region of interest" description="Disordered" evidence="1">
    <location>
        <begin position="900"/>
        <end position="939"/>
    </location>
</feature>
<feature type="compositionally biased region" description="Polar residues" evidence="1">
    <location>
        <begin position="498"/>
        <end position="511"/>
    </location>
</feature>
<protein>
    <recommendedName>
        <fullName evidence="2">GYF domain-containing protein</fullName>
    </recommendedName>
</protein>
<evidence type="ECO:0000313" key="3">
    <source>
        <dbReference type="EMBL" id="KAK9907318.1"/>
    </source>
</evidence>
<comment type="caution">
    <text evidence="3">The sequence shown here is derived from an EMBL/GenBank/DDBJ whole genome shotgun (WGS) entry which is preliminary data.</text>
</comment>
<feature type="compositionally biased region" description="Low complexity" evidence="1">
    <location>
        <begin position="989"/>
        <end position="999"/>
    </location>
</feature>
<feature type="compositionally biased region" description="Low complexity" evidence="1">
    <location>
        <begin position="585"/>
        <end position="595"/>
    </location>
</feature>
<dbReference type="PROSITE" id="PS50829">
    <property type="entry name" value="GYF"/>
    <property type="match status" value="1"/>
</dbReference>
<feature type="region of interest" description="Disordered" evidence="1">
    <location>
        <begin position="355"/>
        <end position="419"/>
    </location>
</feature>
<dbReference type="PANTHER" id="PTHR47471:SF1">
    <property type="entry name" value="PROTEIN ESSENTIAL FOR POTEXVIRUS ACCUMULATION 1"/>
    <property type="match status" value="1"/>
</dbReference>
<feature type="compositionally biased region" description="Low complexity" evidence="1">
    <location>
        <begin position="625"/>
        <end position="640"/>
    </location>
</feature>
<gene>
    <name evidence="3" type="ORF">WJX75_001368</name>
</gene>
<sequence>MAGSENKGTTRLATLPSDLLDDHAPAFVPGWMAQDKLDKTPPAIHNQAERSHTNQINGGWGNEFRPAKPGWVEEKPRVNENRWDKPGGGPFVERAKPFGAVDDHHHVGGPPGGPPMGGKWREDGDRVLPRREPVPRWANNDDTRWMMGPQGPDNFGGADRWEPKGRGRGGPEPLRHGPHEGYPDRWVNPADAMRPRGDKWGPAEGEHHDPHVDRWGHQPNVAGFGEPQLHPMEPGRGRGFAPGRGRGLHPKGPGGVGSPGAFVHNDKWGPGAPSPGIGRLVPAANGGALGVAPGTPQVLGSRTARHLYKKTETVTIFKRLAAARALAIPAEVDREDPSLFAESGQPDVLEVLLGVHQPGTGGEPAAAPTPAPVVDGARPQPKDAAVDSKQGEAQGPNAAESKESQPDDKPTGSDPHDMASEWVYQDPQGVVQGPFTQADIMDWFEGNFFPPTLPIRSAKDPSTAPFRPLSAMLKIWAGAPIGPPGFIAMPEKEEAKQGASTEPSAISQPVTQPEALVASQPAVSIHPEQPPQPSRPETSRFQDVFAENAATQPPQEAKLDQERKVFESPGQPEKAPADSQHPWAQQFQGQPQLSQLHAMGAHAGGRPQEPDHAPQEDFPSIVGFGQQQQQQPGPHEQQQQRLHAQDPLFMQGLEQGRQILNALTPQLGQGPPLGHGASSGQAPKVADLFPFLQGSSPDAQRSTQQEVQAVPQPLPQVFLGAAATSLPVSEAEAAGSRLAAWSQHPTSDPRTALPEPQVAPVPFEKVKQKQRRAKPIEDLHKTQAHESYEPPAEQQQQPSRSMPPAQQEESRPVETKPAPWAKAAPTAKPGQRSLLDIQREEAERAAAAQAAEAAEAAANRGPAITAAPSGWAKVAGANLPPTYQGNGTDVAMQRAMAASLRDIQEHEERVRRQAQQAQQAQRDTLGANGEPVQPLGGTFADAFREKGLLAPKQAGWANAAAKLAKPAGGLKETQAKELEQQQQRKKAAQQKAAAQAPQKKPADDDEGMFWDYGNPATGGTSMKQNGSATASGQRTNGSAAGSAGSGAAKEKQQPSVSRQPSKPAEDEPFSGTPMSPEFEAWCKEQMVRLQGQDDLTLVRFLLSCSSTGEVAEYITAYLGKSADVSKFTSEFLRRKYAEASGKKVKKGNEGAGAAPKAHPGVTAAGAGGGVPSATGWQKLPAKGKKKKDKGRKMEAGLLGFETGVKYDLLERGDV</sequence>
<accession>A0ABR2YKI5</accession>
<feature type="region of interest" description="Disordered" evidence="1">
    <location>
        <begin position="1142"/>
        <end position="1191"/>
    </location>
</feature>
<feature type="region of interest" description="Disordered" evidence="1">
    <location>
        <begin position="737"/>
        <end position="832"/>
    </location>
</feature>
<dbReference type="SMART" id="SM00444">
    <property type="entry name" value="GYF"/>
    <property type="match status" value="1"/>
</dbReference>
<feature type="compositionally biased region" description="Basic residues" evidence="1">
    <location>
        <begin position="1181"/>
        <end position="1190"/>
    </location>
</feature>
<feature type="compositionally biased region" description="Basic and acidic residues" evidence="1">
    <location>
        <begin position="400"/>
        <end position="419"/>
    </location>
</feature>
<dbReference type="InterPro" id="IPR003169">
    <property type="entry name" value="GYF"/>
</dbReference>
<feature type="region of interest" description="Disordered" evidence="1">
    <location>
        <begin position="1"/>
        <end position="119"/>
    </location>
</feature>
<feature type="domain" description="GYF" evidence="2">
    <location>
        <begin position="419"/>
        <end position="470"/>
    </location>
</feature>
<keyword evidence="4" id="KW-1185">Reference proteome</keyword>
<dbReference type="Pfam" id="PF02213">
    <property type="entry name" value="GYF"/>
    <property type="match status" value="1"/>
</dbReference>
<feature type="region of interest" description="Disordered" evidence="1">
    <location>
        <begin position="221"/>
        <end position="259"/>
    </location>
</feature>
<feature type="compositionally biased region" description="Basic and acidic residues" evidence="1">
    <location>
        <begin position="774"/>
        <end position="788"/>
    </location>
</feature>
<evidence type="ECO:0000256" key="1">
    <source>
        <dbReference type="SAM" id="MobiDB-lite"/>
    </source>
</evidence>
<dbReference type="EMBL" id="JALJOT010000009">
    <property type="protein sequence ID" value="KAK9907318.1"/>
    <property type="molecule type" value="Genomic_DNA"/>
</dbReference>
<reference evidence="3 4" key="1">
    <citation type="journal article" date="2024" name="Nat. Commun.">
        <title>Phylogenomics reveals the evolutionary origins of lichenization in chlorophyte algae.</title>
        <authorList>
            <person name="Puginier C."/>
            <person name="Libourel C."/>
            <person name="Otte J."/>
            <person name="Skaloud P."/>
            <person name="Haon M."/>
            <person name="Grisel S."/>
            <person name="Petersen M."/>
            <person name="Berrin J.G."/>
            <person name="Delaux P.M."/>
            <person name="Dal Grande F."/>
            <person name="Keller J."/>
        </authorList>
    </citation>
    <scope>NUCLEOTIDE SEQUENCE [LARGE SCALE GENOMIC DNA]</scope>
    <source>
        <strain evidence="3 4">SAG 216-7</strain>
    </source>
</reference>
<feature type="compositionally biased region" description="Basic and acidic residues" evidence="1">
    <location>
        <begin position="380"/>
        <end position="390"/>
    </location>
</feature>
<evidence type="ECO:0000259" key="2">
    <source>
        <dbReference type="PROSITE" id="PS50829"/>
    </source>
</evidence>
<feature type="compositionally biased region" description="Low complexity" evidence="1">
    <location>
        <begin position="815"/>
        <end position="829"/>
    </location>
</feature>
<feature type="compositionally biased region" description="Polar residues" evidence="1">
    <location>
        <begin position="1017"/>
        <end position="1036"/>
    </location>
</feature>
<feature type="compositionally biased region" description="Basic and acidic residues" evidence="1">
    <location>
        <begin position="71"/>
        <end position="85"/>
    </location>
</feature>
<feature type="compositionally biased region" description="Low complexity" evidence="1">
    <location>
        <begin position="913"/>
        <end position="922"/>
    </location>
</feature>
<feature type="region of interest" description="Disordered" evidence="1">
    <location>
        <begin position="492"/>
        <end position="655"/>
    </location>
</feature>
<feature type="compositionally biased region" description="Basic and acidic residues" evidence="1">
    <location>
        <begin position="131"/>
        <end position="144"/>
    </location>
</feature>
<feature type="compositionally biased region" description="Polar residues" evidence="1">
    <location>
        <begin position="1"/>
        <end position="12"/>
    </location>
</feature>
<feature type="compositionally biased region" description="Basic and acidic residues" evidence="1">
    <location>
        <begin position="902"/>
        <end position="911"/>
    </location>
</feature>
<dbReference type="Gene3D" id="3.30.1490.40">
    <property type="match status" value="1"/>
</dbReference>
<dbReference type="PANTHER" id="PTHR47471">
    <property type="entry name" value="GYF DOMAIN-CONTAINING PROTEIN"/>
    <property type="match status" value="1"/>
</dbReference>
<dbReference type="Proteomes" id="UP001491310">
    <property type="component" value="Unassembled WGS sequence"/>
</dbReference>
<dbReference type="InterPro" id="IPR035445">
    <property type="entry name" value="GYF-like_dom_sf"/>
</dbReference>
<feature type="region of interest" description="Disordered" evidence="1">
    <location>
        <begin position="968"/>
        <end position="1077"/>
    </location>
</feature>
<feature type="compositionally biased region" description="Low complexity" evidence="1">
    <location>
        <begin position="363"/>
        <end position="377"/>
    </location>
</feature>
<feature type="compositionally biased region" description="Basic and acidic residues" evidence="1">
    <location>
        <begin position="557"/>
        <end position="566"/>
    </location>
</feature>
<name>A0ABR2YKI5_9CHLO</name>
<feature type="compositionally biased region" description="Low complexity" evidence="1">
    <location>
        <begin position="1037"/>
        <end position="1047"/>
    </location>
</feature>